<dbReference type="PROSITE" id="PS51257">
    <property type="entry name" value="PROKAR_LIPOPROTEIN"/>
    <property type="match status" value="1"/>
</dbReference>
<sequence length="206" mass="22482">MLKSKVIFRLSICLILCAVLFAGCLSNDSGNSVIPANNDAGVFSGTITSAVVSEDSVLLIVENENETRYSRTNMVFILNNETENYAENTDAYQSAVNKFIFVRYVIPDDGNLSTVINAASAELFEEGEELLLIRGTVEKITLDADSEGKGSFRLNAANGTPIDLSYNSSTYIAENIPAGSNVTVYAGPYLMESYPLQGWVYEVWLN</sequence>
<organism evidence="1 2">
    <name type="scientific">Methanimicrococcus hongohii</name>
    <dbReference type="NCBI Taxonomy" id="3028295"/>
    <lineage>
        <taxon>Archaea</taxon>
        <taxon>Methanobacteriati</taxon>
        <taxon>Methanobacteriota</taxon>
        <taxon>Stenosarchaea group</taxon>
        <taxon>Methanomicrobia</taxon>
        <taxon>Methanosarcinales</taxon>
        <taxon>Methanosarcinaceae</taxon>
        <taxon>Methanimicrococcus</taxon>
    </lineage>
</organism>
<accession>A0AA96ZTA0</accession>
<gene>
    <name evidence="1" type="ORF">MmiHf6_16360</name>
</gene>
<name>A0AA96ZTA0_9EURY</name>
<dbReference type="EMBL" id="CP131059">
    <property type="protein sequence ID" value="WNY24305.1"/>
    <property type="molecule type" value="Genomic_DNA"/>
</dbReference>
<dbReference type="RefSeq" id="WP_316557486.1">
    <property type="nucleotide sequence ID" value="NZ_CP131059.1"/>
</dbReference>
<dbReference type="GeneID" id="85196247"/>
<dbReference type="KEGG" id="mehf:MmiHf6_16360"/>
<reference evidence="1 2" key="1">
    <citation type="submission" date="2023-07" db="EMBL/GenBank/DDBJ databases">
        <title>Closed genoem sequence of Methanomicrococcus sp. Hf6.</title>
        <authorList>
            <person name="Poehlein A."/>
            <person name="Protasov E."/>
            <person name="Platt K."/>
            <person name="Reeh H."/>
            <person name="Daniel R."/>
            <person name="Brune A."/>
        </authorList>
    </citation>
    <scope>NUCLEOTIDE SEQUENCE [LARGE SCALE GENOMIC DNA]</scope>
    <source>
        <strain evidence="1 2">Hf6</strain>
    </source>
</reference>
<proteinExistence type="predicted"/>
<dbReference type="AlphaFoldDB" id="A0AA96ZTA0"/>
<dbReference type="Proteomes" id="UP001302978">
    <property type="component" value="Chromosome"/>
</dbReference>
<evidence type="ECO:0000313" key="2">
    <source>
        <dbReference type="Proteomes" id="UP001302978"/>
    </source>
</evidence>
<evidence type="ECO:0000313" key="1">
    <source>
        <dbReference type="EMBL" id="WNY24305.1"/>
    </source>
</evidence>
<protein>
    <submittedName>
        <fullName evidence="1">Uncharacterized protein</fullName>
    </submittedName>
</protein>
<keyword evidence="2" id="KW-1185">Reference proteome</keyword>